<evidence type="ECO:0000313" key="3">
    <source>
        <dbReference type="Proteomes" id="UP000823821"/>
    </source>
</evidence>
<keyword evidence="1" id="KW-0175">Coiled coil</keyword>
<evidence type="ECO:0000256" key="1">
    <source>
        <dbReference type="SAM" id="Coils"/>
    </source>
</evidence>
<sequence length="83" mass="8774">MNSFIKYGLVFLGGLAVGLLGASAARRGSLNLKPLATDLISRGLDVKDALLSKVEAVREDMQDLAAEARAKAEDRKSASQQDA</sequence>
<accession>A0A9D2HMF5</accession>
<name>A0A9D2HMF5_9BACT</name>
<dbReference type="EMBL" id="DWZD01000015">
    <property type="protein sequence ID" value="HJA78323.1"/>
    <property type="molecule type" value="Genomic_DNA"/>
</dbReference>
<feature type="coiled-coil region" evidence="1">
    <location>
        <begin position="47"/>
        <end position="81"/>
    </location>
</feature>
<proteinExistence type="predicted"/>
<reference evidence="2" key="1">
    <citation type="journal article" date="2021" name="PeerJ">
        <title>Extensive microbial diversity within the chicken gut microbiome revealed by metagenomics and culture.</title>
        <authorList>
            <person name="Gilroy R."/>
            <person name="Ravi A."/>
            <person name="Getino M."/>
            <person name="Pursley I."/>
            <person name="Horton D.L."/>
            <person name="Alikhan N.F."/>
            <person name="Baker D."/>
            <person name="Gharbi K."/>
            <person name="Hall N."/>
            <person name="Watson M."/>
            <person name="Adriaenssens E.M."/>
            <person name="Foster-Nyarko E."/>
            <person name="Jarju S."/>
            <person name="Secka A."/>
            <person name="Antonio M."/>
            <person name="Oren A."/>
            <person name="Chaudhuri R.R."/>
            <person name="La Ragione R."/>
            <person name="Hildebrand F."/>
            <person name="Pallen M.J."/>
        </authorList>
    </citation>
    <scope>NUCLEOTIDE SEQUENCE</scope>
    <source>
        <strain evidence="2">5032</strain>
    </source>
</reference>
<dbReference type="Proteomes" id="UP000823821">
    <property type="component" value="Unassembled WGS sequence"/>
</dbReference>
<dbReference type="AlphaFoldDB" id="A0A9D2HMF5"/>
<evidence type="ECO:0000313" key="2">
    <source>
        <dbReference type="EMBL" id="HJA78323.1"/>
    </source>
</evidence>
<comment type="caution">
    <text evidence="2">The sequence shown here is derived from an EMBL/GenBank/DDBJ whole genome shotgun (WGS) entry which is preliminary data.</text>
</comment>
<gene>
    <name evidence="2" type="ORF">H9784_01945</name>
</gene>
<organism evidence="2 3">
    <name type="scientific">Candidatus Desulfovibrio intestinavium</name>
    <dbReference type="NCBI Taxonomy" id="2838534"/>
    <lineage>
        <taxon>Bacteria</taxon>
        <taxon>Pseudomonadati</taxon>
        <taxon>Thermodesulfobacteriota</taxon>
        <taxon>Desulfovibrionia</taxon>
        <taxon>Desulfovibrionales</taxon>
        <taxon>Desulfovibrionaceae</taxon>
        <taxon>Desulfovibrio</taxon>
    </lineage>
</organism>
<reference evidence="2" key="2">
    <citation type="submission" date="2021-04" db="EMBL/GenBank/DDBJ databases">
        <authorList>
            <person name="Gilroy R."/>
        </authorList>
    </citation>
    <scope>NUCLEOTIDE SEQUENCE</scope>
    <source>
        <strain evidence="2">5032</strain>
    </source>
</reference>
<protein>
    <submittedName>
        <fullName evidence="2">Uncharacterized protein</fullName>
    </submittedName>
</protein>